<accession>A0A1H9ZHX8</accession>
<protein>
    <recommendedName>
        <fullName evidence="2">histidine kinase</fullName>
        <ecNumber evidence="2">2.7.13.3</ecNumber>
    </recommendedName>
</protein>
<dbReference type="OrthoDB" id="9781904at2"/>
<keyword evidence="6" id="KW-0175">Coiled coil</keyword>
<dbReference type="RefSeq" id="WP_091349518.1">
    <property type="nucleotide sequence ID" value="NZ_FOIF01000009.1"/>
</dbReference>
<evidence type="ECO:0000259" key="7">
    <source>
        <dbReference type="Pfam" id="PF02518"/>
    </source>
</evidence>
<dbReference type="InterPro" id="IPR016381">
    <property type="entry name" value="Sig_transdc_His_kinase_DegS"/>
</dbReference>
<keyword evidence="5" id="KW-0902">Two-component regulatory system</keyword>
<dbReference type="Pfam" id="PF05384">
    <property type="entry name" value="DegS"/>
    <property type="match status" value="1"/>
</dbReference>
<feature type="domain" description="Histidine kinase/HSP90-like ATPase" evidence="7">
    <location>
        <begin position="285"/>
        <end position="378"/>
    </location>
</feature>
<dbReference type="EC" id="2.7.13.3" evidence="2"/>
<dbReference type="Proteomes" id="UP000243819">
    <property type="component" value="Unassembled WGS sequence"/>
</dbReference>
<dbReference type="InterPro" id="IPR050482">
    <property type="entry name" value="Sensor_HK_TwoCompSys"/>
</dbReference>
<dbReference type="PANTHER" id="PTHR24421">
    <property type="entry name" value="NITRATE/NITRITE SENSOR PROTEIN NARX-RELATED"/>
    <property type="match status" value="1"/>
</dbReference>
<keyword evidence="11" id="KW-1185">Reference proteome</keyword>
<dbReference type="GO" id="GO:0000155">
    <property type="term" value="F:phosphorelay sensor kinase activity"/>
    <property type="evidence" value="ECO:0007669"/>
    <property type="project" value="InterPro"/>
</dbReference>
<evidence type="ECO:0000256" key="2">
    <source>
        <dbReference type="ARBA" id="ARBA00012438"/>
    </source>
</evidence>
<dbReference type="CDD" id="cd16917">
    <property type="entry name" value="HATPase_UhpB-NarQ-NarX-like"/>
    <property type="match status" value="1"/>
</dbReference>
<gene>
    <name evidence="10" type="ORF">SAMN03080614_100951</name>
</gene>
<dbReference type="EMBL" id="FOIF01000009">
    <property type="protein sequence ID" value="SES81297.1"/>
    <property type="molecule type" value="Genomic_DNA"/>
</dbReference>
<dbReference type="GO" id="GO:0016020">
    <property type="term" value="C:membrane"/>
    <property type="evidence" value="ECO:0007669"/>
    <property type="project" value="InterPro"/>
</dbReference>
<dbReference type="PANTHER" id="PTHR24421:SF55">
    <property type="entry name" value="SENSOR HISTIDINE KINASE YDFH"/>
    <property type="match status" value="1"/>
</dbReference>
<keyword evidence="3" id="KW-0808">Transferase</keyword>
<organism evidence="10 11">
    <name type="scientific">Anaerobranca gottschalkii DSM 13577</name>
    <dbReference type="NCBI Taxonomy" id="1120990"/>
    <lineage>
        <taxon>Bacteria</taxon>
        <taxon>Bacillati</taxon>
        <taxon>Bacillota</taxon>
        <taxon>Clostridia</taxon>
        <taxon>Eubacteriales</taxon>
        <taxon>Proteinivoracaceae</taxon>
        <taxon>Anaerobranca</taxon>
    </lineage>
</organism>
<dbReference type="SUPFAM" id="SSF55874">
    <property type="entry name" value="ATPase domain of HSP90 chaperone/DNA topoisomerase II/histidine kinase"/>
    <property type="match status" value="1"/>
</dbReference>
<feature type="domain" description="Sensor DegS" evidence="8">
    <location>
        <begin position="10"/>
        <end position="168"/>
    </location>
</feature>
<evidence type="ECO:0000256" key="5">
    <source>
        <dbReference type="ARBA" id="ARBA00023012"/>
    </source>
</evidence>
<evidence type="ECO:0000259" key="9">
    <source>
        <dbReference type="Pfam" id="PF07730"/>
    </source>
</evidence>
<evidence type="ECO:0000256" key="6">
    <source>
        <dbReference type="SAM" id="Coils"/>
    </source>
</evidence>
<name>A0A1H9ZHX8_9FIRM</name>
<dbReference type="Gene3D" id="3.30.565.10">
    <property type="entry name" value="Histidine kinase-like ATPase, C-terminal domain"/>
    <property type="match status" value="1"/>
</dbReference>
<dbReference type="InterPro" id="IPR011712">
    <property type="entry name" value="Sig_transdc_His_kin_sub3_dim/P"/>
</dbReference>
<dbReference type="InterPro" id="IPR003594">
    <property type="entry name" value="HATPase_dom"/>
</dbReference>
<dbReference type="Pfam" id="PF07730">
    <property type="entry name" value="HisKA_3"/>
    <property type="match status" value="1"/>
</dbReference>
<feature type="domain" description="Signal transduction histidine kinase subgroup 3 dimerisation and phosphoacceptor" evidence="9">
    <location>
        <begin position="178"/>
        <end position="245"/>
    </location>
</feature>
<comment type="catalytic activity">
    <reaction evidence="1">
        <text>ATP + protein L-histidine = ADP + protein N-phospho-L-histidine.</text>
        <dbReference type="EC" id="2.7.13.3"/>
    </reaction>
</comment>
<evidence type="ECO:0000256" key="4">
    <source>
        <dbReference type="ARBA" id="ARBA00022777"/>
    </source>
</evidence>
<dbReference type="GO" id="GO:0046983">
    <property type="term" value="F:protein dimerization activity"/>
    <property type="evidence" value="ECO:0007669"/>
    <property type="project" value="InterPro"/>
</dbReference>
<dbReference type="STRING" id="1120990.SAMN03080614_100951"/>
<reference evidence="11" key="1">
    <citation type="submission" date="2016-10" db="EMBL/GenBank/DDBJ databases">
        <authorList>
            <person name="Varghese N."/>
            <person name="Submissions S."/>
        </authorList>
    </citation>
    <scope>NUCLEOTIDE SEQUENCE [LARGE SCALE GENOMIC DNA]</scope>
    <source>
        <strain evidence="11">DSM 13577</strain>
    </source>
</reference>
<evidence type="ECO:0000256" key="1">
    <source>
        <dbReference type="ARBA" id="ARBA00000085"/>
    </source>
</evidence>
<keyword evidence="4 10" id="KW-0418">Kinase</keyword>
<dbReference type="InterPro" id="IPR008595">
    <property type="entry name" value="DegS"/>
</dbReference>
<evidence type="ECO:0000313" key="11">
    <source>
        <dbReference type="Proteomes" id="UP000243819"/>
    </source>
</evidence>
<dbReference type="Gene3D" id="1.20.5.1930">
    <property type="match status" value="1"/>
</dbReference>
<feature type="coiled-coil region" evidence="6">
    <location>
        <begin position="109"/>
        <end position="164"/>
    </location>
</feature>
<dbReference type="AlphaFoldDB" id="A0A1H9ZHX8"/>
<evidence type="ECO:0000256" key="3">
    <source>
        <dbReference type="ARBA" id="ARBA00022679"/>
    </source>
</evidence>
<evidence type="ECO:0000259" key="8">
    <source>
        <dbReference type="Pfam" id="PF05384"/>
    </source>
</evidence>
<proteinExistence type="predicted"/>
<dbReference type="PIRSF" id="PIRSF003169">
    <property type="entry name" value="STHK_DegS"/>
    <property type="match status" value="1"/>
</dbReference>
<sequence length="383" mass="44343">MDNLDIKLLDNVTDKIIESITQGKEAIFDISESARMELNKVKTNLSEMEIEAKKIVKLVDETEVKEKKARIRLMEVSKNFNIYDQKAIQEAYEYAHQLKLDLILYRQKEKDLLEKRNELQIRLRSLEKMVEKAEHLINHVSVALDYLLVNIKNMSQQAAEYKQQKDIGYKIIQAQEIERKRLAREIHDGPAQSLADIILSTEIAEKMLGIDPQKAKEELTDIKNKVRDTLGEIRRIIHQLRPMVLDDLGLITTLKRYCEDFSEKNNIRVEFVLFGKEQRFDSEIEVTIFRIIQEALQNIYKHSKASLAMVKMEVDNNNIKIIIKDNGVGFELKENLADPTLECYGIIGIKERVGLLKGKFQIKTGLGQGTMIIVEIPYNKDSQ</sequence>
<evidence type="ECO:0000313" key="10">
    <source>
        <dbReference type="EMBL" id="SES81297.1"/>
    </source>
</evidence>
<dbReference type="Pfam" id="PF02518">
    <property type="entry name" value="HATPase_c"/>
    <property type="match status" value="1"/>
</dbReference>
<dbReference type="InterPro" id="IPR036890">
    <property type="entry name" value="HATPase_C_sf"/>
</dbReference>